<accession>A0ABW6AWS3</accession>
<dbReference type="EMBL" id="JBHUPA010000001">
    <property type="protein sequence ID" value="MFD2960476.1"/>
    <property type="molecule type" value="Genomic_DNA"/>
</dbReference>
<dbReference type="Proteomes" id="UP001597560">
    <property type="component" value="Unassembled WGS sequence"/>
</dbReference>
<reference evidence="2" key="1">
    <citation type="journal article" date="2019" name="Int. J. Syst. Evol. Microbiol.">
        <title>The Global Catalogue of Microorganisms (GCM) 10K type strain sequencing project: providing services to taxonomists for standard genome sequencing and annotation.</title>
        <authorList>
            <consortium name="The Broad Institute Genomics Platform"/>
            <consortium name="The Broad Institute Genome Sequencing Center for Infectious Disease"/>
            <person name="Wu L."/>
            <person name="Ma J."/>
        </authorList>
    </citation>
    <scope>NUCLEOTIDE SEQUENCE [LARGE SCALE GENOMIC DNA]</scope>
    <source>
        <strain evidence="2">KCTC 23098</strain>
    </source>
</reference>
<gene>
    <name evidence="1" type="ORF">ACFS6J_01675</name>
</gene>
<dbReference type="RefSeq" id="WP_130855860.1">
    <property type="nucleotide sequence ID" value="NZ_JBHUPA010000001.1"/>
</dbReference>
<organism evidence="1 2">
    <name type="scientific">Olivibacter jilunii</name>
    <dbReference type="NCBI Taxonomy" id="985016"/>
    <lineage>
        <taxon>Bacteria</taxon>
        <taxon>Pseudomonadati</taxon>
        <taxon>Bacteroidota</taxon>
        <taxon>Sphingobacteriia</taxon>
        <taxon>Sphingobacteriales</taxon>
        <taxon>Sphingobacteriaceae</taxon>
        <taxon>Olivibacter</taxon>
    </lineage>
</organism>
<name>A0ABW6AWS3_9SPHI</name>
<sequence length="85" mass="9806">MKKVMTYQKKQPAISNMQYTRRLLQNGKIQLDINGHIDNEYFEATAIVSQADADNDKGLNQLLTNHLLQAREKTIMLKKNKDSTK</sequence>
<evidence type="ECO:0000313" key="1">
    <source>
        <dbReference type="EMBL" id="MFD2960476.1"/>
    </source>
</evidence>
<protein>
    <submittedName>
        <fullName evidence="1">Uncharacterized protein</fullName>
    </submittedName>
</protein>
<keyword evidence="2" id="KW-1185">Reference proteome</keyword>
<comment type="caution">
    <text evidence="1">The sequence shown here is derived from an EMBL/GenBank/DDBJ whole genome shotgun (WGS) entry which is preliminary data.</text>
</comment>
<proteinExistence type="predicted"/>
<evidence type="ECO:0000313" key="2">
    <source>
        <dbReference type="Proteomes" id="UP001597560"/>
    </source>
</evidence>